<gene>
    <name evidence="12" type="ORF">SAMN05444412_112104</name>
</gene>
<sequence length="1834" mass="206005">MAKDPSDPFESHMKGGEMGKLIRNFDWGKTLLGNPENWPVSLQNTLNIVLTNRFPMALWWGKELIQFYNDAYIDILGIKHPKALGQSARECWKEVWEVVKNHVETPLNGGPSTWIEDMMLEINRNNFMEETHFAVSYSPIPDLTAPNGVGGVIGTVHEIGLQVISERRMMLLRDVAANANKARLAEEACVIAAANIVNFPKDIPFALIYLLKAGKSEARLVATAGIGMGEEISPFLIEIGSASDCEKWNLATVLQTKKQYLKEDLQDCFEDIPQGPWTDAPKSAAIIPLRSNKPNELTGFIVLGISSRLRFDGNYKSFFDLLCSQISSSVATASIIEDERKRAATLAEIDIAKTAFFNNISHEFRTPLTLILGPLETIINSSKNQLSPEHLESLETTHRNALRLLKLVNNLLDFSLIQSGRQKANFEQVDIGLFTKNLASTFRSVIENEGLQFIVNLGPIADPVFLDKEMWEKIVFNLLSNALKNTLTGTIQVDAYVESRQIKIKVSDSGIGIPKHELENIFDRFFRVQNSLGRSHEGSGLGLAMIKELVHIHGGTIQVESILHKGSTFTISIPTGKEHLPEDQINGAHTINLEKPSLGFFEESRILLEEKMVKNTSAVYPAGIFEEDSLESVLIVDDNADMLSYLEKILESEFRVHTAENGKVALEKIAQSHPDIILSDIMMPIKDGIQLLKEIKENPKTAHIPVILLSARAGEDSKIQGIDIGANDFITKPFSAKELIVRMKAQLKIKRTLQLADQHLKNLFQQAPVAICIFRGIDYVIEFANEAMIEFLGKKVEQVLNKPVFESMPVFKDQGFEERLKNVLETGKPFIASELPITHMRGGKIENIYIKLIYEAMRDGEGKITGVMALVDDITDQVLMRKKVEESENRYRELIHSSPFMIASFKGEEMIIEIANNAILEQWGQDRSVIGKSLFSVLPDLAKQGFDEILANVYRTGEVFTAYEMPVTLVRNGIPELFYFNFIYYAQRDLEGNIVGIIDIANEVTPKAELNKSIRASEEKFRKIINLMPEKVSNANQNGEVIYYNQSWADYTGTSIEELVTNGWEQWIHPEDLPLTIENWNVAVTTGKPFEVEARMLDKNGHYKWHMSRARPIKDENGAISMWIGVNSEIQLQKDQNRLLEKTVKIRTKKLKRTNKELKSKNQELIIAKEKLMSEYSRSLIEASLDPLITLSLDGQITDVNEAMAKITGKTRLQLIDSNFADYFTEPQKAKEIYLEVFDKGFVKNYPLILIDGELIDVLFNGSTYKDQSGSVLGAVVIARVITEQKRIQRELMKAKDSAESARTIAETAQAKAEVAVIAKQQFLSNMSHEIRTPMNAIIGFTNLVMKTDLSGKQKEYMDAIQTSGDTLLQLINDILDLAKVNSGQMTFVNEAFNLRDSLTSMLKLFEPKAAEKGLVLKKILDKNIPEILLGDPLRLHQILLNLLSNAIKFTSKGEISIGVRLLDENDQDATLEFDVHDTGIGIPENKLKSIFGNFQQAADDTSKLYGGTGLGLAIAKQLVESQGGSIQVRSHIGQGSSFSFILKLKKTKDEIIVNEEIKMTVDVTKNIKVLVAEDVALNQLLIKTILHGFGFEFEVVDNGEIALQKLQTKSYDIILMDLQMPVMNGFEATKHIREILKSNIPIIALTADVTTMDKGKCLEYGMTDYLAKPIHEKILYNKIVELVGAHFQPNTDPIQTDIQNGAQDKTTKKLIKLEYLKSITSSDKVLIKEIISVYLTQTPQYLEGIKLSLENEDWKGIYQFAHKMIPSFFIIGLDKEFSDIATDIQDYSADVSNRNKIQERVDSLQAIMEQVYIELEAIMSLNNNSQDGVWKNN</sequence>
<dbReference type="Gene3D" id="3.30.450.40">
    <property type="match status" value="1"/>
</dbReference>
<dbReference type="InterPro" id="IPR029016">
    <property type="entry name" value="GAF-like_dom_sf"/>
</dbReference>
<dbReference type="SUPFAM" id="SSF55785">
    <property type="entry name" value="PYP-like sensor domain (PAS domain)"/>
    <property type="match status" value="4"/>
</dbReference>
<dbReference type="PANTHER" id="PTHR43047">
    <property type="entry name" value="TWO-COMPONENT HISTIDINE PROTEIN KINASE"/>
    <property type="match status" value="1"/>
</dbReference>
<dbReference type="Gene3D" id="3.40.50.2300">
    <property type="match status" value="2"/>
</dbReference>
<dbReference type="CDD" id="cd00130">
    <property type="entry name" value="PAS"/>
    <property type="match status" value="3"/>
</dbReference>
<dbReference type="InterPro" id="IPR035965">
    <property type="entry name" value="PAS-like_dom_sf"/>
</dbReference>
<evidence type="ECO:0000256" key="3">
    <source>
        <dbReference type="ARBA" id="ARBA00022553"/>
    </source>
</evidence>
<dbReference type="EC" id="2.7.13.3" evidence="2"/>
<feature type="domain" description="PAS" evidence="10">
    <location>
        <begin position="1017"/>
        <end position="1087"/>
    </location>
</feature>
<dbReference type="Pfam" id="PF00512">
    <property type="entry name" value="HisKA"/>
    <property type="match status" value="2"/>
</dbReference>
<dbReference type="PROSITE" id="PS50110">
    <property type="entry name" value="RESPONSE_REGULATORY"/>
    <property type="match status" value="2"/>
</dbReference>
<dbReference type="InterPro" id="IPR036641">
    <property type="entry name" value="HPT_dom_sf"/>
</dbReference>
<evidence type="ECO:0000256" key="4">
    <source>
        <dbReference type="ARBA" id="ARBA00022679"/>
    </source>
</evidence>
<proteinExistence type="predicted"/>
<feature type="domain" description="PAC" evidence="11">
    <location>
        <begin position="831"/>
        <end position="886"/>
    </location>
</feature>
<dbReference type="NCBIfam" id="TIGR00229">
    <property type="entry name" value="sensory_box"/>
    <property type="match status" value="3"/>
</dbReference>
<dbReference type="InterPro" id="IPR011006">
    <property type="entry name" value="CheY-like_superfamily"/>
</dbReference>
<dbReference type="InterPro" id="IPR013655">
    <property type="entry name" value="PAS_fold_3"/>
</dbReference>
<dbReference type="SUPFAM" id="SSF55781">
    <property type="entry name" value="GAF domain-like"/>
    <property type="match status" value="1"/>
</dbReference>
<dbReference type="RefSeq" id="WP_019598999.1">
    <property type="nucleotide sequence ID" value="NZ_FNQC01000012.1"/>
</dbReference>
<dbReference type="EMBL" id="FNQC01000012">
    <property type="protein sequence ID" value="SDZ39262.1"/>
    <property type="molecule type" value="Genomic_DNA"/>
</dbReference>
<evidence type="ECO:0000256" key="6">
    <source>
        <dbReference type="PROSITE-ProRule" id="PRU00169"/>
    </source>
</evidence>
<keyword evidence="7" id="KW-0175">Coiled coil</keyword>
<evidence type="ECO:0000313" key="12">
    <source>
        <dbReference type="EMBL" id="SDZ39262.1"/>
    </source>
</evidence>
<dbReference type="InterPro" id="IPR001610">
    <property type="entry name" value="PAC"/>
</dbReference>
<evidence type="ECO:0000259" key="11">
    <source>
        <dbReference type="PROSITE" id="PS50113"/>
    </source>
</evidence>
<dbReference type="InterPro" id="IPR013767">
    <property type="entry name" value="PAS_fold"/>
</dbReference>
<evidence type="ECO:0000313" key="13">
    <source>
        <dbReference type="Proteomes" id="UP000199663"/>
    </source>
</evidence>
<dbReference type="PROSITE" id="PS50109">
    <property type="entry name" value="HIS_KIN"/>
    <property type="match status" value="2"/>
</dbReference>
<dbReference type="Pfam" id="PF02518">
    <property type="entry name" value="HATPase_c"/>
    <property type="match status" value="2"/>
</dbReference>
<dbReference type="InterPro" id="IPR004358">
    <property type="entry name" value="Sig_transdc_His_kin-like_C"/>
</dbReference>
<dbReference type="InterPro" id="IPR005467">
    <property type="entry name" value="His_kinase_dom"/>
</dbReference>
<dbReference type="InterPro" id="IPR000700">
    <property type="entry name" value="PAS-assoc_C"/>
</dbReference>
<feature type="domain" description="Response regulatory" evidence="9">
    <location>
        <begin position="1569"/>
        <end position="1684"/>
    </location>
</feature>
<dbReference type="Proteomes" id="UP000199663">
    <property type="component" value="Unassembled WGS sequence"/>
</dbReference>
<dbReference type="SUPFAM" id="SSF47226">
    <property type="entry name" value="Histidine-containing phosphotransfer domain, HPT domain"/>
    <property type="match status" value="1"/>
</dbReference>
<dbReference type="SMART" id="SM00086">
    <property type="entry name" value="PAC"/>
    <property type="match status" value="3"/>
</dbReference>
<evidence type="ECO:0000256" key="5">
    <source>
        <dbReference type="ARBA" id="ARBA00022777"/>
    </source>
</evidence>
<dbReference type="Pfam" id="PF13426">
    <property type="entry name" value="PAS_9"/>
    <property type="match status" value="1"/>
</dbReference>
<feature type="domain" description="PAS" evidence="10">
    <location>
        <begin position="1173"/>
        <end position="1233"/>
    </location>
</feature>
<dbReference type="InterPro" id="IPR000014">
    <property type="entry name" value="PAS"/>
</dbReference>
<keyword evidence="3 6" id="KW-0597">Phosphoprotein</keyword>
<dbReference type="Pfam" id="PF00989">
    <property type="entry name" value="PAS"/>
    <property type="match status" value="1"/>
</dbReference>
<comment type="catalytic activity">
    <reaction evidence="1">
        <text>ATP + protein L-histidine = ADP + protein N-phospho-L-histidine.</text>
        <dbReference type="EC" id="2.7.13.3"/>
    </reaction>
</comment>
<dbReference type="SMART" id="SM00388">
    <property type="entry name" value="HisKA"/>
    <property type="match status" value="2"/>
</dbReference>
<evidence type="ECO:0000259" key="9">
    <source>
        <dbReference type="PROSITE" id="PS50110"/>
    </source>
</evidence>
<comment type="caution">
    <text evidence="12">The sequence shown here is derived from an EMBL/GenBank/DDBJ whole genome shotgun (WGS) entry which is preliminary data.</text>
</comment>
<dbReference type="SUPFAM" id="SSF47384">
    <property type="entry name" value="Homodimeric domain of signal transducing histidine kinase"/>
    <property type="match status" value="2"/>
</dbReference>
<dbReference type="SMART" id="SM00448">
    <property type="entry name" value="REC"/>
    <property type="match status" value="2"/>
</dbReference>
<feature type="domain" description="PAC" evidence="11">
    <location>
        <begin position="1242"/>
        <end position="1294"/>
    </location>
</feature>
<evidence type="ECO:0000256" key="2">
    <source>
        <dbReference type="ARBA" id="ARBA00012438"/>
    </source>
</evidence>
<dbReference type="CDD" id="cd17546">
    <property type="entry name" value="REC_hyHK_CKI1_RcsC-like"/>
    <property type="match status" value="1"/>
</dbReference>
<feature type="domain" description="PAC" evidence="11">
    <location>
        <begin position="1090"/>
        <end position="1142"/>
    </location>
</feature>
<feature type="modified residue" description="4-aspartylphosphate" evidence="6">
    <location>
        <position position="680"/>
    </location>
</feature>
<keyword evidence="13" id="KW-1185">Reference proteome</keyword>
<dbReference type="InterPro" id="IPR036097">
    <property type="entry name" value="HisK_dim/P_sf"/>
</dbReference>
<evidence type="ECO:0000256" key="7">
    <source>
        <dbReference type="SAM" id="Coils"/>
    </source>
</evidence>
<dbReference type="Gene3D" id="3.30.450.20">
    <property type="entry name" value="PAS domain"/>
    <property type="match status" value="5"/>
</dbReference>
<dbReference type="InterPro" id="IPR036890">
    <property type="entry name" value="HATPase_C_sf"/>
</dbReference>
<protein>
    <recommendedName>
        <fullName evidence="2">histidine kinase</fullName>
        <ecNumber evidence="2">2.7.13.3</ecNumber>
    </recommendedName>
</protein>
<evidence type="ECO:0000259" key="10">
    <source>
        <dbReference type="PROSITE" id="PS50112"/>
    </source>
</evidence>
<feature type="domain" description="Histidine kinase" evidence="8">
    <location>
        <begin position="1326"/>
        <end position="1547"/>
    </location>
</feature>
<feature type="domain" description="Histidine kinase" evidence="8">
    <location>
        <begin position="359"/>
        <end position="577"/>
    </location>
</feature>
<dbReference type="SMART" id="SM00387">
    <property type="entry name" value="HATPase_c"/>
    <property type="match status" value="2"/>
</dbReference>
<dbReference type="InterPro" id="IPR003594">
    <property type="entry name" value="HATPase_dom"/>
</dbReference>
<dbReference type="Pfam" id="PF00072">
    <property type="entry name" value="Response_reg"/>
    <property type="match status" value="2"/>
</dbReference>
<dbReference type="PROSITE" id="PS50112">
    <property type="entry name" value="PAS"/>
    <property type="match status" value="2"/>
</dbReference>
<dbReference type="SMART" id="SM00091">
    <property type="entry name" value="PAS"/>
    <property type="match status" value="5"/>
</dbReference>
<dbReference type="Gene3D" id="3.30.565.10">
    <property type="entry name" value="Histidine kinase-like ATPase, C-terminal domain"/>
    <property type="match status" value="2"/>
</dbReference>
<dbReference type="InterPro" id="IPR003661">
    <property type="entry name" value="HisK_dim/P_dom"/>
</dbReference>
<dbReference type="SUPFAM" id="SSF52172">
    <property type="entry name" value="CheY-like"/>
    <property type="match status" value="2"/>
</dbReference>
<dbReference type="PROSITE" id="PS50113">
    <property type="entry name" value="PAC"/>
    <property type="match status" value="3"/>
</dbReference>
<accession>A0A1H3SMR1</accession>
<keyword evidence="4" id="KW-0808">Transferase</keyword>
<evidence type="ECO:0000256" key="1">
    <source>
        <dbReference type="ARBA" id="ARBA00000085"/>
    </source>
</evidence>
<dbReference type="Gene3D" id="1.20.120.160">
    <property type="entry name" value="HPT domain"/>
    <property type="match status" value="1"/>
</dbReference>
<feature type="coiled-coil region" evidence="7">
    <location>
        <begin position="1148"/>
        <end position="1175"/>
    </location>
</feature>
<keyword evidence="5" id="KW-0418">Kinase</keyword>
<dbReference type="InterPro" id="IPR001789">
    <property type="entry name" value="Sig_transdc_resp-reg_receiver"/>
</dbReference>
<dbReference type="Gene3D" id="1.10.287.130">
    <property type="match status" value="2"/>
</dbReference>
<dbReference type="Pfam" id="PF08447">
    <property type="entry name" value="PAS_3"/>
    <property type="match status" value="1"/>
</dbReference>
<dbReference type="PANTHER" id="PTHR43047:SF72">
    <property type="entry name" value="OSMOSENSING HISTIDINE PROTEIN KINASE SLN1"/>
    <property type="match status" value="1"/>
</dbReference>
<dbReference type="CDD" id="cd16922">
    <property type="entry name" value="HATPase_EvgS-ArcB-TorS-like"/>
    <property type="match status" value="1"/>
</dbReference>
<dbReference type="SUPFAM" id="SSF55874">
    <property type="entry name" value="ATPase domain of HSP90 chaperone/DNA topoisomerase II/histidine kinase"/>
    <property type="match status" value="2"/>
</dbReference>
<dbReference type="PRINTS" id="PR00344">
    <property type="entry name" value="BCTRLSENSOR"/>
</dbReference>
<dbReference type="CDD" id="cd00082">
    <property type="entry name" value="HisKA"/>
    <property type="match status" value="2"/>
</dbReference>
<dbReference type="CDD" id="cd17574">
    <property type="entry name" value="REC_OmpR"/>
    <property type="match status" value="1"/>
</dbReference>
<organism evidence="12 13">
    <name type="scientific">Rhodonellum ikkaensis</name>
    <dbReference type="NCBI Taxonomy" id="336829"/>
    <lineage>
        <taxon>Bacteria</taxon>
        <taxon>Pseudomonadati</taxon>
        <taxon>Bacteroidota</taxon>
        <taxon>Cytophagia</taxon>
        <taxon>Cytophagales</taxon>
        <taxon>Cytophagaceae</taxon>
        <taxon>Rhodonellum</taxon>
    </lineage>
</organism>
<reference evidence="12 13" key="1">
    <citation type="submission" date="2016-10" db="EMBL/GenBank/DDBJ databases">
        <authorList>
            <person name="Varghese N."/>
            <person name="Submissions S."/>
        </authorList>
    </citation>
    <scope>NUCLEOTIDE SEQUENCE [LARGE SCALE GENOMIC DNA]</scope>
    <source>
        <strain evidence="12 13">DSM 17997</strain>
    </source>
</reference>
<feature type="domain" description="Response regulatory" evidence="9">
    <location>
        <begin position="632"/>
        <end position="747"/>
    </location>
</feature>
<feature type="modified residue" description="4-aspartylphosphate" evidence="6">
    <location>
        <position position="1618"/>
    </location>
</feature>
<evidence type="ECO:0000259" key="8">
    <source>
        <dbReference type="PROSITE" id="PS50109"/>
    </source>
</evidence>
<name>A0A1H3SMR1_9BACT</name>